<dbReference type="EMBL" id="FNVT01000015">
    <property type="protein sequence ID" value="SEH00146.1"/>
    <property type="molecule type" value="Genomic_DNA"/>
</dbReference>
<evidence type="ECO:0000313" key="2">
    <source>
        <dbReference type="Proteomes" id="UP000236732"/>
    </source>
</evidence>
<proteinExistence type="predicted"/>
<protein>
    <recommendedName>
        <fullName evidence="3">Fibronectin type-III domain-containing protein</fullName>
    </recommendedName>
</protein>
<dbReference type="RefSeq" id="WP_103961316.1">
    <property type="nucleotide sequence ID" value="NZ_FNVT01000015.1"/>
</dbReference>
<sequence length="837" mass="90606">MAFDEARYVREVLDPARRSGGLPPVDLRPRYQLTEGMSAAEVTETVRQVRQCWRRSRQLLKFRKLVDALEAEHAERYTEVFKAAAGGDLGPLRAHVAQAAERDGRRLADVRRRLNDAAGRLRMLPPDVVAGIATSAGLDAPAAVSIAAELDIEVREPDRLPQTPPYVAYPKVRAALDTLGRPHLAGFVFADAEIRIMGDLSGIPERVTLLEQEAQRRTRGPWTVSADMIFSALRNTPDAAALLRYDIAARLRERVREHPYDDTLLRHATGDLGLHPDDAKRLIFAIRQESGVAGGPLDRLRELIGAGLIQEAVDFAAALPPEALTGETAVLAAEARARLDTAVGLRDTARAEADPDRAWLMLEDALRRAPDLPGTEALLAGLAPRPPGKPQARLRGGVVAITWPPSPSRGGSVDYEVYRDGFPFAETTRPHASDERPPVNTPVTYAVAARRGQAVSAAVECAPLTFRPEPADLRLSAVDGVVTGHWRAPAEVLRVVVERDGVPIRVEGSGFRDRDVRNGTTYDYLVAAVYPDGRGEVTTPGLRRTVTPRAKPVPVAAFTVEPDAGGGELLVRCAEPPSGVLEFVLLAGEPRWPYGAVVPLDEVYAAGRVLPATPARDGYALRSAQVSGVLLAVTVAGESATIGAHREHVNLPAPRGVSAVRRGGTVHVGLEWPPGVPEIEVRWGERRLLVSSAAYRSGGGIRLDVPEAEAPAIRLTPTTLMNGRRVHGPAVRVPLSAVVPVRYSLRAEGPPWRRELVVDLSAERPVRVTRLLLVIKPGRVLPCSADDGRVLAEWSGLDPPARLSVPMPRQPKPYWLRCFAEGPVELVDPPVRVLKSG</sequence>
<accession>A0A1H6ET15</accession>
<evidence type="ECO:0008006" key="3">
    <source>
        <dbReference type="Google" id="ProtNLM"/>
    </source>
</evidence>
<reference evidence="1 2" key="1">
    <citation type="submission" date="2016-10" db="EMBL/GenBank/DDBJ databases">
        <authorList>
            <person name="de Groot N.N."/>
        </authorList>
    </citation>
    <scope>NUCLEOTIDE SEQUENCE [LARGE SCALE GENOMIC DNA]</scope>
    <source>
        <strain evidence="1 2">CGMCC 4.7037</strain>
    </source>
</reference>
<evidence type="ECO:0000313" key="1">
    <source>
        <dbReference type="EMBL" id="SEH00146.1"/>
    </source>
</evidence>
<name>A0A1H6ET15_9ACTN</name>
<dbReference type="AlphaFoldDB" id="A0A1H6ET15"/>
<dbReference type="OrthoDB" id="4494375at2"/>
<organism evidence="1 2">
    <name type="scientific">Nonomuraea solani</name>
    <dbReference type="NCBI Taxonomy" id="1144553"/>
    <lineage>
        <taxon>Bacteria</taxon>
        <taxon>Bacillati</taxon>
        <taxon>Actinomycetota</taxon>
        <taxon>Actinomycetes</taxon>
        <taxon>Streptosporangiales</taxon>
        <taxon>Streptosporangiaceae</taxon>
        <taxon>Nonomuraea</taxon>
    </lineage>
</organism>
<keyword evidence="2" id="KW-1185">Reference proteome</keyword>
<gene>
    <name evidence="1" type="ORF">SAMN05444920_115125</name>
</gene>
<dbReference type="Proteomes" id="UP000236732">
    <property type="component" value="Unassembled WGS sequence"/>
</dbReference>